<evidence type="ECO:0000256" key="4">
    <source>
        <dbReference type="ARBA" id="ARBA00006840"/>
    </source>
</evidence>
<feature type="transmembrane region" description="Helical" evidence="18">
    <location>
        <begin position="410"/>
        <end position="430"/>
    </location>
</feature>
<evidence type="ECO:0000256" key="17">
    <source>
        <dbReference type="SAM" id="MobiDB-lite"/>
    </source>
</evidence>
<comment type="similarity">
    <text evidence="5">Belongs to the polycystin family.</text>
</comment>
<keyword evidence="12" id="KW-1015">Disulfide bond</keyword>
<evidence type="ECO:0000256" key="7">
    <source>
        <dbReference type="ARBA" id="ARBA00022490"/>
    </source>
</evidence>
<dbReference type="GO" id="GO:0019899">
    <property type="term" value="F:enzyme binding"/>
    <property type="evidence" value="ECO:0007669"/>
    <property type="project" value="UniProtKB-ARBA"/>
</dbReference>
<dbReference type="GO" id="GO:0051604">
    <property type="term" value="P:protein maturation"/>
    <property type="evidence" value="ECO:0007669"/>
    <property type="project" value="UniProtKB-ARBA"/>
</dbReference>
<dbReference type="SUPFAM" id="SSF81324">
    <property type="entry name" value="Voltage-gated potassium channels"/>
    <property type="match status" value="1"/>
</dbReference>
<feature type="transmembrane region" description="Helical" evidence="18">
    <location>
        <begin position="500"/>
        <end position="517"/>
    </location>
</feature>
<feature type="transmembrane region" description="Helical" evidence="18">
    <location>
        <begin position="805"/>
        <end position="826"/>
    </location>
</feature>
<comment type="subcellular location">
    <subcellularLocation>
        <location evidence="3">Cell junction</location>
        <location evidence="3">Adherens junction</location>
    </subcellularLocation>
    <subcellularLocation>
        <location evidence="1">Cell projection</location>
        <location evidence="1">Cilium membrane</location>
        <topology evidence="1">Multi-pass membrane protein</topology>
    </subcellularLocation>
    <subcellularLocation>
        <location evidence="2">Cytoplasm</location>
    </subcellularLocation>
</comment>
<dbReference type="EMBL" id="CADCXU010023080">
    <property type="protein sequence ID" value="CAB0010659.1"/>
    <property type="molecule type" value="Genomic_DNA"/>
</dbReference>
<feature type="region of interest" description="Disordered" evidence="17">
    <location>
        <begin position="78"/>
        <end position="99"/>
    </location>
</feature>
<comment type="similarity">
    <text evidence="4">Belongs to the tetraspanin (TM4SF) family.</text>
</comment>
<feature type="transmembrane region" description="Helical" evidence="18">
    <location>
        <begin position="570"/>
        <end position="592"/>
    </location>
</feature>
<evidence type="ECO:0000256" key="2">
    <source>
        <dbReference type="ARBA" id="ARBA00004496"/>
    </source>
</evidence>
<keyword evidence="9" id="KW-0965">Cell junction</keyword>
<evidence type="ECO:0000256" key="1">
    <source>
        <dbReference type="ARBA" id="ARBA00004272"/>
    </source>
</evidence>
<feature type="transmembrane region" description="Helical" evidence="18">
    <location>
        <begin position="161"/>
        <end position="179"/>
    </location>
</feature>
<dbReference type="PRINTS" id="PR01433">
    <property type="entry name" value="POLYCYSTIN2"/>
</dbReference>
<keyword evidence="6" id="KW-1003">Cell membrane</keyword>
<dbReference type="GO" id="GO:0050982">
    <property type="term" value="P:detection of mechanical stimulus"/>
    <property type="evidence" value="ECO:0007669"/>
    <property type="project" value="TreeGrafter"/>
</dbReference>
<feature type="domain" description="Polycystin cation channel PKD1/PKD2" evidence="19">
    <location>
        <begin position="405"/>
        <end position="630"/>
    </location>
</feature>
<keyword evidence="8 18" id="KW-0812">Transmembrane</keyword>
<name>A0A6H5H4U9_9HEMI</name>
<keyword evidence="10 18" id="KW-1133">Transmembrane helix</keyword>
<dbReference type="GO" id="GO:0046930">
    <property type="term" value="C:pore complex"/>
    <property type="evidence" value="ECO:0007669"/>
    <property type="project" value="UniProtKB-ARBA"/>
</dbReference>
<feature type="domain" description="Polycystin" evidence="20">
    <location>
        <begin position="209"/>
        <end position="403"/>
    </location>
</feature>
<evidence type="ECO:0000256" key="9">
    <source>
        <dbReference type="ARBA" id="ARBA00022949"/>
    </source>
</evidence>
<evidence type="ECO:0000256" key="15">
    <source>
        <dbReference type="ARBA" id="ARBA00040369"/>
    </source>
</evidence>
<dbReference type="InterPro" id="IPR051223">
    <property type="entry name" value="Polycystin"/>
</dbReference>
<keyword evidence="22" id="KW-1185">Reference proteome</keyword>
<dbReference type="InterPro" id="IPR018499">
    <property type="entry name" value="Tetraspanin/Peripherin"/>
</dbReference>
<dbReference type="Pfam" id="PF08016">
    <property type="entry name" value="PKD_channel"/>
    <property type="match status" value="1"/>
</dbReference>
<evidence type="ECO:0000256" key="5">
    <source>
        <dbReference type="ARBA" id="ARBA00007200"/>
    </source>
</evidence>
<evidence type="ECO:0000256" key="11">
    <source>
        <dbReference type="ARBA" id="ARBA00023136"/>
    </source>
</evidence>
<dbReference type="GO" id="GO:0005262">
    <property type="term" value="F:calcium channel activity"/>
    <property type="evidence" value="ECO:0007669"/>
    <property type="project" value="TreeGrafter"/>
</dbReference>
<feature type="transmembrane region" description="Helical" evidence="18">
    <location>
        <begin position="185"/>
        <end position="205"/>
    </location>
</feature>
<keyword evidence="14" id="KW-0966">Cell projection</keyword>
<evidence type="ECO:0000313" key="22">
    <source>
        <dbReference type="Proteomes" id="UP000479000"/>
    </source>
</evidence>
<evidence type="ECO:0000256" key="18">
    <source>
        <dbReference type="SAM" id="Phobius"/>
    </source>
</evidence>
<dbReference type="GO" id="GO:0065003">
    <property type="term" value="P:protein-containing complex assembly"/>
    <property type="evidence" value="ECO:0007669"/>
    <property type="project" value="UniProtKB-ARBA"/>
</dbReference>
<dbReference type="PROSITE" id="PS00421">
    <property type="entry name" value="TM4_1"/>
    <property type="match status" value="1"/>
</dbReference>
<dbReference type="Gene3D" id="1.20.120.350">
    <property type="entry name" value="Voltage-gated potassium channels. Chain C"/>
    <property type="match status" value="1"/>
</dbReference>
<dbReference type="PANTHER" id="PTHR10877">
    <property type="entry name" value="POLYCYSTIN FAMILY MEMBER"/>
    <property type="match status" value="1"/>
</dbReference>
<evidence type="ECO:0000313" key="21">
    <source>
        <dbReference type="EMBL" id="CAB0010659.1"/>
    </source>
</evidence>
<evidence type="ECO:0000256" key="13">
    <source>
        <dbReference type="ARBA" id="ARBA00023180"/>
    </source>
</evidence>
<reference evidence="21 22" key="1">
    <citation type="submission" date="2020-02" db="EMBL/GenBank/DDBJ databases">
        <authorList>
            <person name="Ferguson B K."/>
        </authorList>
    </citation>
    <scope>NUCLEOTIDE SEQUENCE [LARGE SCALE GENOMIC DNA]</scope>
</reference>
<evidence type="ECO:0000256" key="16">
    <source>
        <dbReference type="PIRSR" id="PIRSR603915-2"/>
    </source>
</evidence>
<gene>
    <name evidence="21" type="ORF">NTEN_LOCUS15688</name>
</gene>
<dbReference type="Proteomes" id="UP000479000">
    <property type="component" value="Unassembled WGS sequence"/>
</dbReference>
<proteinExistence type="inferred from homology"/>
<evidence type="ECO:0000259" key="20">
    <source>
        <dbReference type="Pfam" id="PF20519"/>
    </source>
</evidence>
<feature type="disulfide bond" evidence="16">
    <location>
        <begin position="273"/>
        <end position="286"/>
    </location>
</feature>
<dbReference type="FunFam" id="1.10.1450.10:FF:000007">
    <property type="entry name" value="Tetraspanin"/>
    <property type="match status" value="1"/>
</dbReference>
<dbReference type="InterPro" id="IPR013122">
    <property type="entry name" value="PKD1_2_channel"/>
</dbReference>
<dbReference type="OrthoDB" id="6595841at2759"/>
<keyword evidence="13" id="KW-0325">Glycoprotein</keyword>
<evidence type="ECO:0000256" key="12">
    <source>
        <dbReference type="ARBA" id="ARBA00023157"/>
    </source>
</evidence>
<dbReference type="Pfam" id="PF20519">
    <property type="entry name" value="Polycystin_dom"/>
    <property type="match status" value="1"/>
</dbReference>
<feature type="transmembrane region" description="Helical" evidence="18">
    <location>
        <begin position="767"/>
        <end position="785"/>
    </location>
</feature>
<accession>A0A6H5H4U9</accession>
<dbReference type="AlphaFoldDB" id="A0A6H5H4U9"/>
<protein>
    <recommendedName>
        <fullName evidence="15">Tetraspanin-33</fullName>
    </recommendedName>
</protein>
<dbReference type="InterPro" id="IPR008952">
    <property type="entry name" value="Tetraspanin_EC2_sf"/>
</dbReference>
<dbReference type="GO" id="GO:0005737">
    <property type="term" value="C:cytoplasm"/>
    <property type="evidence" value="ECO:0007669"/>
    <property type="project" value="UniProtKB-SubCell"/>
</dbReference>
<feature type="compositionally biased region" description="Basic and acidic residues" evidence="17">
    <location>
        <begin position="78"/>
        <end position="92"/>
    </location>
</feature>
<evidence type="ECO:0000259" key="19">
    <source>
        <dbReference type="Pfam" id="PF08016"/>
    </source>
</evidence>
<feature type="region of interest" description="Disordered" evidence="17">
    <location>
        <begin position="1"/>
        <end position="23"/>
    </location>
</feature>
<dbReference type="Gene3D" id="1.10.287.70">
    <property type="match status" value="1"/>
</dbReference>
<organism evidence="21 22">
    <name type="scientific">Nesidiocoris tenuis</name>
    <dbReference type="NCBI Taxonomy" id="355587"/>
    <lineage>
        <taxon>Eukaryota</taxon>
        <taxon>Metazoa</taxon>
        <taxon>Ecdysozoa</taxon>
        <taxon>Arthropoda</taxon>
        <taxon>Hexapoda</taxon>
        <taxon>Insecta</taxon>
        <taxon>Pterygota</taxon>
        <taxon>Neoptera</taxon>
        <taxon>Paraneoptera</taxon>
        <taxon>Hemiptera</taxon>
        <taxon>Heteroptera</taxon>
        <taxon>Panheteroptera</taxon>
        <taxon>Cimicomorpha</taxon>
        <taxon>Miridae</taxon>
        <taxon>Dicyphina</taxon>
        <taxon>Nesidiocoris</taxon>
    </lineage>
</organism>
<feature type="compositionally biased region" description="Basic and acidic residues" evidence="17">
    <location>
        <begin position="122"/>
        <end position="135"/>
    </location>
</feature>
<dbReference type="Pfam" id="PF00335">
    <property type="entry name" value="Tetraspanin"/>
    <property type="match status" value="1"/>
</dbReference>
<evidence type="ECO:0000256" key="14">
    <source>
        <dbReference type="ARBA" id="ARBA00023273"/>
    </source>
</evidence>
<feature type="region of interest" description="Disordered" evidence="17">
    <location>
        <begin position="122"/>
        <end position="150"/>
    </location>
</feature>
<dbReference type="CDD" id="cd03158">
    <property type="entry name" value="penumbra_like_LEL"/>
    <property type="match status" value="1"/>
</dbReference>
<dbReference type="GO" id="GO:0005509">
    <property type="term" value="F:calcium ion binding"/>
    <property type="evidence" value="ECO:0007669"/>
    <property type="project" value="InterPro"/>
</dbReference>
<dbReference type="InterPro" id="IPR046791">
    <property type="entry name" value="Polycystin_dom"/>
</dbReference>
<feature type="transmembrane region" description="Helical" evidence="18">
    <location>
        <begin position="604"/>
        <end position="624"/>
    </location>
</feature>
<dbReference type="GO" id="GO:0005912">
    <property type="term" value="C:adherens junction"/>
    <property type="evidence" value="ECO:0007669"/>
    <property type="project" value="UniProtKB-SubCell"/>
</dbReference>
<dbReference type="SUPFAM" id="SSF48652">
    <property type="entry name" value="Tetraspanin"/>
    <property type="match status" value="1"/>
</dbReference>
<keyword evidence="11 18" id="KW-0472">Membrane</keyword>
<feature type="transmembrane region" description="Helical" evidence="18">
    <location>
        <begin position="537"/>
        <end position="558"/>
    </location>
</feature>
<dbReference type="GO" id="GO:0072659">
    <property type="term" value="P:protein localization to plasma membrane"/>
    <property type="evidence" value="ECO:0007669"/>
    <property type="project" value="UniProtKB-ARBA"/>
</dbReference>
<dbReference type="InterPro" id="IPR027359">
    <property type="entry name" value="Volt_channel_dom_sf"/>
</dbReference>
<evidence type="ECO:0000256" key="3">
    <source>
        <dbReference type="ARBA" id="ARBA00004536"/>
    </source>
</evidence>
<sequence>MSAGDEPVKSGSIPKEVDEEQEENRLTLAEIDCRFMKLLRFIGEEEMADYYDFSWRFKDGGAEESGDYHILTAGIRDSTKSLDSEPSPERRYSHSKKGAKSSFLIEDPAAKDVDGLKKLKEPIVDPEKEHKKDADDYTAPGYSRGSTSSQEADVETMTKDFVLYIVFLVIFNMIAFGVLDHTSNYYATVLSNIITNTTFNSILGVQTTFNEIRTIAHIWEFVKQLLLMVLYSYGNENSKILHPAKKDKVLMLFENILIGVPRMRQQRVRNDSCTVPSMIRDSFPLCYGYYSEATEDRSPFGLGLPTAWTYTAPNEDSADYEGRISTYGGGGYMMNITENSDITEEWLDELKRHAWLREGTRSVFIDFTTYTPNTNLFCVVKLVFELPPTGGVIPTSHFYTMKFLRYVNTWDHFILGCEIIFLCFVVYFTMEEVQRMIRLGWRYWVDSWNLLDVAVLIVSYLVAIFSCTRYYTITNNMHLKVNHIDEATHASFDNFVRVQITYNTAMALLTFLVWLKLLKYASLNKNVAVILSIFSRIRTGLFVLTSIIMYTIFGYALVGNILFGDHVEQFATIWNSFFSLIGIFVGGLYFYLECAALNPFLAPVYFMTYIFIVPILLLNVYVALMVHGFEKALDDFDDDRDRIFMKDIYRMLSYKLFKLFRRDHLAAKLHNVQQAKLHMKDYDGIVDIAKKHGYRGLELAMLLKKHNVSAGKSIPFETMSQIYADIDPKSQLFLEVDEHDRMFDRVDKITRRVDVLDKSLADLVVKIDRLLLGGLLIGIGTYAFVDKLRGTGVLRVSTVYDVLLDISLVLIISGGVVFIVSFAGCIGALRENTCLLKFYSICLLMFFLLEMAIAILGFVFPHNMQSIIEESFTDKIIHKYRDNDDLRNFIDFAQKEFHCCGLSSEGYMDWAMNEYFNCTSPSREQCGVPYSCCINATNIAGGLINIMCGYGVQKLSVAEASKRVWTSGCIEIVRSYAERNLYTIAGVALVVALCQASSKHE</sequence>
<dbReference type="InterPro" id="IPR018503">
    <property type="entry name" value="Tetraspanin_CS"/>
</dbReference>
<dbReference type="GO" id="GO:0060170">
    <property type="term" value="C:ciliary membrane"/>
    <property type="evidence" value="ECO:0007669"/>
    <property type="project" value="UniProtKB-SubCell"/>
</dbReference>
<evidence type="ECO:0000256" key="8">
    <source>
        <dbReference type="ARBA" id="ARBA00022692"/>
    </source>
</evidence>
<feature type="transmembrane region" description="Helical" evidence="18">
    <location>
        <begin position="450"/>
        <end position="471"/>
    </location>
</feature>
<keyword evidence="7" id="KW-0963">Cytoplasm</keyword>
<feature type="transmembrane region" description="Helical" evidence="18">
    <location>
        <begin position="838"/>
        <end position="860"/>
    </location>
</feature>
<evidence type="ECO:0000256" key="10">
    <source>
        <dbReference type="ARBA" id="ARBA00022989"/>
    </source>
</evidence>
<evidence type="ECO:0000256" key="6">
    <source>
        <dbReference type="ARBA" id="ARBA00022475"/>
    </source>
</evidence>
<dbReference type="PANTHER" id="PTHR10877:SF183">
    <property type="entry name" value="AT14535P-RELATED"/>
    <property type="match status" value="1"/>
</dbReference>
<dbReference type="Gene3D" id="1.10.1450.10">
    <property type="entry name" value="Tetraspanin"/>
    <property type="match status" value="1"/>
</dbReference>
<dbReference type="InterPro" id="IPR003915">
    <property type="entry name" value="PKD_2"/>
</dbReference>